<accession>A0A1G2RRZ2</accession>
<gene>
    <name evidence="1" type="ORF">A3A32_03830</name>
</gene>
<reference evidence="1 2" key="1">
    <citation type="journal article" date="2016" name="Nat. Commun.">
        <title>Thousands of microbial genomes shed light on interconnected biogeochemical processes in an aquifer system.</title>
        <authorList>
            <person name="Anantharaman K."/>
            <person name="Brown C.T."/>
            <person name="Hug L.A."/>
            <person name="Sharon I."/>
            <person name="Castelle C.J."/>
            <person name="Probst A.J."/>
            <person name="Thomas B.C."/>
            <person name="Singh A."/>
            <person name="Wilkins M.J."/>
            <person name="Karaoz U."/>
            <person name="Brodie E.L."/>
            <person name="Williams K.H."/>
            <person name="Hubbard S.S."/>
            <person name="Banfield J.F."/>
        </authorList>
    </citation>
    <scope>NUCLEOTIDE SEQUENCE [LARGE SCALE GENOMIC DNA]</scope>
</reference>
<proteinExistence type="predicted"/>
<protein>
    <submittedName>
        <fullName evidence="1">Uncharacterized protein</fullName>
    </submittedName>
</protein>
<name>A0A1G2RRZ2_9BACT</name>
<comment type="caution">
    <text evidence="1">The sequence shown here is derived from an EMBL/GenBank/DDBJ whole genome shotgun (WGS) entry which is preliminary data.</text>
</comment>
<sequence length="162" mass="19263">MEPPKPWEQYLRYLSNVLDQEVVLNAIVWQGRGYKYLYPKNLLTQRGWQDMVCYILLELKSFGEEALQDGKRLVEAYYAERRLKPTPVMIQELEDWLKEGGAMAESTVVKLEWDSYEGEVFYREVWDNGFKTQPIFPGMETNDCRFLVRKGLIERQLIGQRR</sequence>
<dbReference type="AlphaFoldDB" id="A0A1G2RRZ2"/>
<evidence type="ECO:0000313" key="2">
    <source>
        <dbReference type="Proteomes" id="UP000177081"/>
    </source>
</evidence>
<dbReference type="Proteomes" id="UP000177081">
    <property type="component" value="Unassembled WGS sequence"/>
</dbReference>
<evidence type="ECO:0000313" key="1">
    <source>
        <dbReference type="EMBL" id="OHA75655.1"/>
    </source>
</evidence>
<organism evidence="1 2">
    <name type="scientific">Candidatus Wildermuthbacteria bacterium RIFCSPLOWO2_01_FULL_48_35</name>
    <dbReference type="NCBI Taxonomy" id="1802463"/>
    <lineage>
        <taxon>Bacteria</taxon>
        <taxon>Candidatus Wildermuthiibacteriota</taxon>
    </lineage>
</organism>
<dbReference type="EMBL" id="MHUI01000007">
    <property type="protein sequence ID" value="OHA75655.1"/>
    <property type="molecule type" value="Genomic_DNA"/>
</dbReference>